<evidence type="ECO:0000256" key="1">
    <source>
        <dbReference type="ARBA" id="ARBA00005568"/>
    </source>
</evidence>
<accession>A0A1H5XKG2</accession>
<dbReference type="InterPro" id="IPR050251">
    <property type="entry name" value="HpcH-HpaI_aldolase"/>
</dbReference>
<dbReference type="Proteomes" id="UP000236752">
    <property type="component" value="Unassembled WGS sequence"/>
</dbReference>
<dbReference type="InterPro" id="IPR040442">
    <property type="entry name" value="Pyrv_kinase-like_dom_sf"/>
</dbReference>
<dbReference type="PANTHER" id="PTHR30502:SF0">
    <property type="entry name" value="PHOSPHOENOLPYRUVATE CARBOXYLASE FAMILY PROTEIN"/>
    <property type="match status" value="1"/>
</dbReference>
<sequence length="254" mass="26900">MKNPKNHFKASILSGAHQLGMWNSIGGNTVAELLGGAGYDWVLIDCEHSAIETVEVLPALQALAAVPEVSATARVAGNDPVLIKRMLDMGVQTLMVPFVQSAEEAQAAVDAMRYGPRGIRGMAGMTRATRYGKIKDYYTTAEEDLCLIVQVETVAGMDALEDIANIDGVDAVFIGPSDLSASMGHPGQVNHPEVVAAIENGIERLQAVNVPAGVMALDVDMAKHFMAKGALFTAVGVDLVILAQAVANLREQFD</sequence>
<dbReference type="GO" id="GO:0005737">
    <property type="term" value="C:cytoplasm"/>
    <property type="evidence" value="ECO:0007669"/>
    <property type="project" value="TreeGrafter"/>
</dbReference>
<dbReference type="GO" id="GO:0046872">
    <property type="term" value="F:metal ion binding"/>
    <property type="evidence" value="ECO:0007669"/>
    <property type="project" value="UniProtKB-KW"/>
</dbReference>
<keyword evidence="6" id="KW-1185">Reference proteome</keyword>
<gene>
    <name evidence="5" type="ORF">SAMN04488045_1923</name>
</gene>
<dbReference type="InterPro" id="IPR005000">
    <property type="entry name" value="Aldolase/citrate-lyase_domain"/>
</dbReference>
<protein>
    <submittedName>
        <fullName evidence="5">2,4-dihydroxyhept-2-enedioate aldolase</fullName>
    </submittedName>
</protein>
<feature type="domain" description="HpcH/HpaI aldolase/citrate lyase" evidence="4">
    <location>
        <begin position="18"/>
        <end position="243"/>
    </location>
</feature>
<dbReference type="GO" id="GO:0016832">
    <property type="term" value="F:aldehyde-lyase activity"/>
    <property type="evidence" value="ECO:0007669"/>
    <property type="project" value="TreeGrafter"/>
</dbReference>
<dbReference type="EMBL" id="FNUZ01000002">
    <property type="protein sequence ID" value="SEG12238.1"/>
    <property type="molecule type" value="Genomic_DNA"/>
</dbReference>
<evidence type="ECO:0000313" key="5">
    <source>
        <dbReference type="EMBL" id="SEG12238.1"/>
    </source>
</evidence>
<dbReference type="PANTHER" id="PTHR30502">
    <property type="entry name" value="2-KETO-3-DEOXY-L-RHAMNONATE ALDOLASE"/>
    <property type="match status" value="1"/>
</dbReference>
<dbReference type="OrthoDB" id="9802624at2"/>
<evidence type="ECO:0000256" key="3">
    <source>
        <dbReference type="ARBA" id="ARBA00023239"/>
    </source>
</evidence>
<dbReference type="Gene3D" id="3.20.20.60">
    <property type="entry name" value="Phosphoenolpyruvate-binding domains"/>
    <property type="match status" value="1"/>
</dbReference>
<comment type="similarity">
    <text evidence="1">Belongs to the HpcH/HpaI aldolase family.</text>
</comment>
<dbReference type="Pfam" id="PF03328">
    <property type="entry name" value="HpcH_HpaI"/>
    <property type="match status" value="1"/>
</dbReference>
<keyword evidence="3" id="KW-0456">Lyase</keyword>
<evidence type="ECO:0000259" key="4">
    <source>
        <dbReference type="Pfam" id="PF03328"/>
    </source>
</evidence>
<name>A0A1H5XKG2_9RHOB</name>
<organism evidence="5 6">
    <name type="scientific">Thalassococcus halodurans</name>
    <dbReference type="NCBI Taxonomy" id="373675"/>
    <lineage>
        <taxon>Bacteria</taxon>
        <taxon>Pseudomonadati</taxon>
        <taxon>Pseudomonadota</taxon>
        <taxon>Alphaproteobacteria</taxon>
        <taxon>Rhodobacterales</taxon>
        <taxon>Roseobacteraceae</taxon>
        <taxon>Thalassococcus</taxon>
    </lineage>
</organism>
<reference evidence="5 6" key="1">
    <citation type="submission" date="2016-10" db="EMBL/GenBank/DDBJ databases">
        <authorList>
            <person name="de Groot N.N."/>
        </authorList>
    </citation>
    <scope>NUCLEOTIDE SEQUENCE [LARGE SCALE GENOMIC DNA]</scope>
    <source>
        <strain evidence="5 6">DSM 26915</strain>
    </source>
</reference>
<dbReference type="RefSeq" id="WP_103910200.1">
    <property type="nucleotide sequence ID" value="NZ_FNUZ01000002.1"/>
</dbReference>
<dbReference type="SUPFAM" id="SSF51621">
    <property type="entry name" value="Phosphoenolpyruvate/pyruvate domain"/>
    <property type="match status" value="1"/>
</dbReference>
<keyword evidence="2" id="KW-0479">Metal-binding</keyword>
<evidence type="ECO:0000256" key="2">
    <source>
        <dbReference type="ARBA" id="ARBA00022723"/>
    </source>
</evidence>
<dbReference type="AlphaFoldDB" id="A0A1H5XKG2"/>
<dbReference type="InterPro" id="IPR015813">
    <property type="entry name" value="Pyrv/PenolPyrv_kinase-like_dom"/>
</dbReference>
<evidence type="ECO:0000313" key="6">
    <source>
        <dbReference type="Proteomes" id="UP000236752"/>
    </source>
</evidence>
<proteinExistence type="inferred from homology"/>